<organism evidence="3 4">
    <name type="scientific">Metabacillus litoralis</name>
    <dbReference type="NCBI Taxonomy" id="152268"/>
    <lineage>
        <taxon>Bacteria</taxon>
        <taxon>Bacillati</taxon>
        <taxon>Bacillota</taxon>
        <taxon>Bacilli</taxon>
        <taxon>Bacillales</taxon>
        <taxon>Bacillaceae</taxon>
        <taxon>Metabacillus</taxon>
    </lineage>
</organism>
<feature type="region of interest" description="Disordered" evidence="1">
    <location>
        <begin position="24"/>
        <end position="53"/>
    </location>
</feature>
<sequence>MSKKWFLTLSGSLLAAMIVTGCAADDQDPAPPEDTMEETPGEELEQEMEEGMNEGEDMLEEGGENVEEGMDETGDMLEEGAENVEEGTGTDLTEENGDVDDEENNQ</sequence>
<feature type="compositionally biased region" description="Acidic residues" evidence="1">
    <location>
        <begin position="92"/>
        <end position="106"/>
    </location>
</feature>
<evidence type="ECO:0008006" key="5">
    <source>
        <dbReference type="Google" id="ProtNLM"/>
    </source>
</evidence>
<feature type="region of interest" description="Disordered" evidence="1">
    <location>
        <begin position="66"/>
        <end position="106"/>
    </location>
</feature>
<dbReference type="PROSITE" id="PS51257">
    <property type="entry name" value="PROKAR_LIPOPROTEIN"/>
    <property type="match status" value="1"/>
</dbReference>
<evidence type="ECO:0000313" key="3">
    <source>
        <dbReference type="EMBL" id="TXC85937.1"/>
    </source>
</evidence>
<dbReference type="AlphaFoldDB" id="A0A5C6VL09"/>
<accession>A0A5C6VL09</accession>
<feature type="signal peptide" evidence="2">
    <location>
        <begin position="1"/>
        <end position="23"/>
    </location>
</feature>
<dbReference type="RefSeq" id="WP_146950253.1">
    <property type="nucleotide sequence ID" value="NZ_VOQF01000014.1"/>
</dbReference>
<feature type="chain" id="PRO_5039391550" description="DNA primase" evidence="2">
    <location>
        <begin position="24"/>
        <end position="106"/>
    </location>
</feature>
<evidence type="ECO:0000256" key="2">
    <source>
        <dbReference type="SAM" id="SignalP"/>
    </source>
</evidence>
<gene>
    <name evidence="3" type="ORF">FS935_19100</name>
</gene>
<reference evidence="3 4" key="1">
    <citation type="journal article" date="2005" name="Int. J. Syst. Evol. Microbiol.">
        <title>Bacillus litoralis sp. nov., isolated from a tidal flat of the Yellow Sea in Korea.</title>
        <authorList>
            <person name="Yoon J.H."/>
            <person name="Oh T.K."/>
        </authorList>
    </citation>
    <scope>NUCLEOTIDE SEQUENCE [LARGE SCALE GENOMIC DNA]</scope>
    <source>
        <strain evidence="3 4">SW-211</strain>
    </source>
</reference>
<feature type="compositionally biased region" description="Acidic residues" evidence="1">
    <location>
        <begin position="66"/>
        <end position="85"/>
    </location>
</feature>
<protein>
    <recommendedName>
        <fullName evidence="5">DNA primase</fullName>
    </recommendedName>
</protein>
<name>A0A5C6VL09_9BACI</name>
<proteinExistence type="predicted"/>
<evidence type="ECO:0000313" key="4">
    <source>
        <dbReference type="Proteomes" id="UP000321363"/>
    </source>
</evidence>
<comment type="caution">
    <text evidence="3">The sequence shown here is derived from an EMBL/GenBank/DDBJ whole genome shotgun (WGS) entry which is preliminary data.</text>
</comment>
<feature type="compositionally biased region" description="Acidic residues" evidence="1">
    <location>
        <begin position="34"/>
        <end position="53"/>
    </location>
</feature>
<keyword evidence="2" id="KW-0732">Signal</keyword>
<dbReference type="Proteomes" id="UP000321363">
    <property type="component" value="Unassembled WGS sequence"/>
</dbReference>
<dbReference type="EMBL" id="VOQF01000014">
    <property type="protein sequence ID" value="TXC85937.1"/>
    <property type="molecule type" value="Genomic_DNA"/>
</dbReference>
<evidence type="ECO:0000256" key="1">
    <source>
        <dbReference type="SAM" id="MobiDB-lite"/>
    </source>
</evidence>
<keyword evidence="4" id="KW-1185">Reference proteome</keyword>